<keyword evidence="3" id="KW-0479">Metal-binding</keyword>
<dbReference type="PROSITE" id="PS50089">
    <property type="entry name" value="ZF_RING_2"/>
    <property type="match status" value="1"/>
</dbReference>
<accession>A0A540L207</accession>
<dbReference type="GO" id="GO:0008270">
    <property type="term" value="F:zinc ion binding"/>
    <property type="evidence" value="ECO:0007669"/>
    <property type="project" value="UniProtKB-KW"/>
</dbReference>
<dbReference type="GO" id="GO:0005737">
    <property type="term" value="C:cytoplasm"/>
    <property type="evidence" value="ECO:0007669"/>
    <property type="project" value="TreeGrafter"/>
</dbReference>
<feature type="region of interest" description="Disordered" evidence="7">
    <location>
        <begin position="278"/>
        <end position="297"/>
    </location>
</feature>
<dbReference type="Gene3D" id="3.30.40.10">
    <property type="entry name" value="Zinc/RING finger domain, C3HC4 (zinc finger)"/>
    <property type="match status" value="1"/>
</dbReference>
<dbReference type="PANTHER" id="PTHR15710:SF77">
    <property type="entry name" value="RING-H2 FINGER PROTEIN ATL21B"/>
    <property type="match status" value="1"/>
</dbReference>
<protein>
    <recommendedName>
        <fullName evidence="2">RING-type E3 ubiquitin transferase</fullName>
        <ecNumber evidence="2">2.3.2.27</ecNumber>
    </recommendedName>
</protein>
<dbReference type="Proteomes" id="UP000315295">
    <property type="component" value="Unassembled WGS sequence"/>
</dbReference>
<keyword evidence="4 6" id="KW-0863">Zinc-finger</keyword>
<evidence type="ECO:0000256" key="1">
    <source>
        <dbReference type="ARBA" id="ARBA00000900"/>
    </source>
</evidence>
<comment type="catalytic activity">
    <reaction evidence="1">
        <text>S-ubiquitinyl-[E2 ubiquitin-conjugating enzyme]-L-cysteine + [acceptor protein]-L-lysine = [E2 ubiquitin-conjugating enzyme]-L-cysteine + N(6)-ubiquitinyl-[acceptor protein]-L-lysine.</text>
        <dbReference type="EC" id="2.3.2.27"/>
    </reaction>
</comment>
<dbReference type="SUPFAM" id="SSF57850">
    <property type="entry name" value="RING/U-box"/>
    <property type="match status" value="1"/>
</dbReference>
<sequence>MEDFEVYQEKDRLGFEIRDITAQLDNPGNHDQNPTSVQQPVQLLVKFVHNFHYKFTNTAIDRTETTIREYDRIKERSCGFDIDKLKDYKYSFGIFTSMLSLTGVRIRREAIVKLIINVGLKIRNKYCYRGRQVLGLHVYVRSEYLRVRCNFCTVRRVTRMMEARLAQLTNDDNSNKGMVPASYPAINKVLKRVRVGSTSADDGESPSHDDVEEEGREKKRRKIRVSESESCTVCMEQFKGGSTVVCMPCFHVFHGRCIVKWLRKSQYCPVCRFQVPTDSNQKEVPTDSEQKNEVPTD</sequence>
<evidence type="ECO:0000256" key="4">
    <source>
        <dbReference type="ARBA" id="ARBA00022771"/>
    </source>
</evidence>
<dbReference type="GO" id="GO:0061630">
    <property type="term" value="F:ubiquitin protein ligase activity"/>
    <property type="evidence" value="ECO:0007669"/>
    <property type="project" value="UniProtKB-EC"/>
</dbReference>
<evidence type="ECO:0000256" key="5">
    <source>
        <dbReference type="ARBA" id="ARBA00022833"/>
    </source>
</evidence>
<name>A0A540L207_MALBA</name>
<organism evidence="9 10">
    <name type="scientific">Malus baccata</name>
    <name type="common">Siberian crab apple</name>
    <name type="synonym">Pyrus baccata</name>
    <dbReference type="NCBI Taxonomy" id="106549"/>
    <lineage>
        <taxon>Eukaryota</taxon>
        <taxon>Viridiplantae</taxon>
        <taxon>Streptophyta</taxon>
        <taxon>Embryophyta</taxon>
        <taxon>Tracheophyta</taxon>
        <taxon>Spermatophyta</taxon>
        <taxon>Magnoliopsida</taxon>
        <taxon>eudicotyledons</taxon>
        <taxon>Gunneridae</taxon>
        <taxon>Pentapetalae</taxon>
        <taxon>rosids</taxon>
        <taxon>fabids</taxon>
        <taxon>Rosales</taxon>
        <taxon>Rosaceae</taxon>
        <taxon>Amygdaloideae</taxon>
        <taxon>Maleae</taxon>
        <taxon>Malus</taxon>
    </lineage>
</organism>
<evidence type="ECO:0000256" key="3">
    <source>
        <dbReference type="ARBA" id="ARBA00022723"/>
    </source>
</evidence>
<evidence type="ECO:0000313" key="10">
    <source>
        <dbReference type="Proteomes" id="UP000315295"/>
    </source>
</evidence>
<evidence type="ECO:0000256" key="6">
    <source>
        <dbReference type="PROSITE-ProRule" id="PRU00175"/>
    </source>
</evidence>
<dbReference type="PANTHER" id="PTHR15710">
    <property type="entry name" value="E3 UBIQUITIN-PROTEIN LIGASE PRAJA"/>
    <property type="match status" value="1"/>
</dbReference>
<evidence type="ECO:0000256" key="2">
    <source>
        <dbReference type="ARBA" id="ARBA00012483"/>
    </source>
</evidence>
<dbReference type="EMBL" id="VIEB01000805">
    <property type="protein sequence ID" value="TQD80523.1"/>
    <property type="molecule type" value="Genomic_DNA"/>
</dbReference>
<feature type="compositionally biased region" description="Basic and acidic residues" evidence="7">
    <location>
        <begin position="280"/>
        <end position="297"/>
    </location>
</feature>
<proteinExistence type="predicted"/>
<evidence type="ECO:0000313" key="9">
    <source>
        <dbReference type="EMBL" id="TQD80523.1"/>
    </source>
</evidence>
<feature type="region of interest" description="Disordered" evidence="7">
    <location>
        <begin position="197"/>
        <end position="222"/>
    </location>
</feature>
<evidence type="ECO:0000256" key="7">
    <source>
        <dbReference type="SAM" id="MobiDB-lite"/>
    </source>
</evidence>
<keyword evidence="5" id="KW-0862">Zinc</keyword>
<dbReference type="Pfam" id="PF13639">
    <property type="entry name" value="zf-RING_2"/>
    <property type="match status" value="1"/>
</dbReference>
<evidence type="ECO:0000259" key="8">
    <source>
        <dbReference type="PROSITE" id="PS50089"/>
    </source>
</evidence>
<dbReference type="InterPro" id="IPR001841">
    <property type="entry name" value="Znf_RING"/>
</dbReference>
<dbReference type="AlphaFoldDB" id="A0A540L207"/>
<dbReference type="GO" id="GO:0016567">
    <property type="term" value="P:protein ubiquitination"/>
    <property type="evidence" value="ECO:0007669"/>
    <property type="project" value="TreeGrafter"/>
</dbReference>
<reference evidence="9 10" key="1">
    <citation type="journal article" date="2019" name="G3 (Bethesda)">
        <title>Sequencing of a Wild Apple (Malus baccata) Genome Unravels the Differences Between Cultivated and Wild Apple Species Regarding Disease Resistance and Cold Tolerance.</title>
        <authorList>
            <person name="Chen X."/>
        </authorList>
    </citation>
    <scope>NUCLEOTIDE SEQUENCE [LARGE SCALE GENOMIC DNA]</scope>
    <source>
        <strain evidence="10">cv. Shandingzi</strain>
        <tissue evidence="9">Leaves</tissue>
    </source>
</reference>
<dbReference type="SMART" id="SM00184">
    <property type="entry name" value="RING"/>
    <property type="match status" value="1"/>
</dbReference>
<gene>
    <name evidence="9" type="ORF">C1H46_033939</name>
</gene>
<dbReference type="EC" id="2.3.2.27" evidence="2"/>
<feature type="domain" description="RING-type" evidence="8">
    <location>
        <begin position="231"/>
        <end position="272"/>
    </location>
</feature>
<dbReference type="InterPro" id="IPR013083">
    <property type="entry name" value="Znf_RING/FYVE/PHD"/>
</dbReference>
<keyword evidence="10" id="KW-1185">Reference proteome</keyword>
<comment type="caution">
    <text evidence="9">The sequence shown here is derived from an EMBL/GenBank/DDBJ whole genome shotgun (WGS) entry which is preliminary data.</text>
</comment>